<dbReference type="Proteomes" id="UP000054047">
    <property type="component" value="Unassembled WGS sequence"/>
</dbReference>
<evidence type="ECO:0000256" key="6">
    <source>
        <dbReference type="ARBA" id="ARBA00022705"/>
    </source>
</evidence>
<keyword evidence="12 15" id="KW-0411">Iron-sulfur</keyword>
<dbReference type="GO" id="GO:0006272">
    <property type="term" value="P:leading strand elongation"/>
    <property type="evidence" value="ECO:0007669"/>
    <property type="project" value="TreeGrafter"/>
</dbReference>
<dbReference type="FunFam" id="3.30.420.10:FF:000010">
    <property type="entry name" value="DNA polymerase epsilon catalytic subunit"/>
    <property type="match status" value="1"/>
</dbReference>
<keyword evidence="10 15" id="KW-0239">DNA-directed DNA polymerase</keyword>
<keyword evidence="11 15" id="KW-0408">Iron</keyword>
<dbReference type="InterPro" id="IPR036397">
    <property type="entry name" value="RNaseH_sf"/>
</dbReference>
<keyword evidence="3 15" id="KW-0004">4Fe-4S</keyword>
<evidence type="ECO:0000256" key="13">
    <source>
        <dbReference type="ARBA" id="ARBA00023125"/>
    </source>
</evidence>
<dbReference type="GO" id="GO:0045004">
    <property type="term" value="P:DNA replication proofreading"/>
    <property type="evidence" value="ECO:0007669"/>
    <property type="project" value="TreeGrafter"/>
</dbReference>
<dbReference type="GO" id="GO:0051539">
    <property type="term" value="F:4 iron, 4 sulfur cluster binding"/>
    <property type="evidence" value="ECO:0007669"/>
    <property type="project" value="UniProtKB-KW"/>
</dbReference>
<dbReference type="GO" id="GO:0008270">
    <property type="term" value="F:zinc ion binding"/>
    <property type="evidence" value="ECO:0007669"/>
    <property type="project" value="UniProtKB-KW"/>
</dbReference>
<evidence type="ECO:0000256" key="14">
    <source>
        <dbReference type="ARBA" id="ARBA00023242"/>
    </source>
</evidence>
<keyword evidence="6 15" id="KW-0235">DNA replication</keyword>
<evidence type="ECO:0000259" key="16">
    <source>
        <dbReference type="Pfam" id="PF03104"/>
    </source>
</evidence>
<organism evidence="17 18">
    <name type="scientific">Ancylostoma duodenale</name>
    <dbReference type="NCBI Taxonomy" id="51022"/>
    <lineage>
        <taxon>Eukaryota</taxon>
        <taxon>Metazoa</taxon>
        <taxon>Ecdysozoa</taxon>
        <taxon>Nematoda</taxon>
        <taxon>Chromadorea</taxon>
        <taxon>Rhabditida</taxon>
        <taxon>Rhabditina</taxon>
        <taxon>Rhabditomorpha</taxon>
        <taxon>Strongyloidea</taxon>
        <taxon>Ancylostomatidae</taxon>
        <taxon>Ancylostomatinae</taxon>
        <taxon>Ancylostoma</taxon>
    </lineage>
</organism>
<keyword evidence="5 15" id="KW-0548">Nucleotidyltransferase</keyword>
<dbReference type="SUPFAM" id="SSF53098">
    <property type="entry name" value="Ribonuclease H-like"/>
    <property type="match status" value="1"/>
</dbReference>
<keyword evidence="13 15" id="KW-0238">DNA-binding</keyword>
<sequence length="228" mass="26418">MRVAIDEKYFVGKWYAVRDISSNRKPSVVNHPSLIDPIDPVVLAFVIETTKLTLKFPDSSTDEIMMISYMIDGKGFLIINRDIVSADVESFEYTPKEEYKGKFFIFNKPDTAKIKRFFDHILEVRPNVIVTYNGDFFDWPFVETRARIRGINMEEEIGFAKDSADEFESRNCIHMDAFRWVKRDSYLPVGSQNLKAVAKAKLRYDTVEVDPEDMCKMVREDPQPTDSG</sequence>
<protein>
    <recommendedName>
        <fullName evidence="15">DNA polymerase epsilon catalytic subunit</fullName>
        <ecNumber evidence="15">2.7.7.7</ecNumber>
    </recommendedName>
</protein>
<dbReference type="PANTHER" id="PTHR10670">
    <property type="entry name" value="DNA POLYMERASE EPSILON CATALYTIC SUBUNIT A"/>
    <property type="match status" value="1"/>
</dbReference>
<dbReference type="Pfam" id="PF03104">
    <property type="entry name" value="DNA_pol_B_exo1"/>
    <property type="match status" value="1"/>
</dbReference>
<evidence type="ECO:0000256" key="9">
    <source>
        <dbReference type="ARBA" id="ARBA00022833"/>
    </source>
</evidence>
<keyword evidence="17" id="KW-0269">Exonuclease</keyword>
<dbReference type="EMBL" id="KN740666">
    <property type="protein sequence ID" value="KIH53673.1"/>
    <property type="molecule type" value="Genomic_DNA"/>
</dbReference>
<evidence type="ECO:0000256" key="15">
    <source>
        <dbReference type="RuleBase" id="RU365029"/>
    </source>
</evidence>
<keyword evidence="7 15" id="KW-0479">Metal-binding</keyword>
<dbReference type="InterPro" id="IPR029703">
    <property type="entry name" value="POL2"/>
</dbReference>
<comment type="function">
    <text evidence="15">DNA polymerase II participates in chromosomal DNA replication.</text>
</comment>
<evidence type="ECO:0000256" key="1">
    <source>
        <dbReference type="ARBA" id="ARBA00004123"/>
    </source>
</evidence>
<dbReference type="AlphaFoldDB" id="A0A0C2CBH6"/>
<keyword evidence="9 15" id="KW-0862">Zinc</keyword>
<evidence type="ECO:0000256" key="10">
    <source>
        <dbReference type="ARBA" id="ARBA00022932"/>
    </source>
</evidence>
<evidence type="ECO:0000256" key="7">
    <source>
        <dbReference type="ARBA" id="ARBA00022723"/>
    </source>
</evidence>
<comment type="similarity">
    <text evidence="2 15">Belongs to the DNA polymerase type-B family.</text>
</comment>
<dbReference type="GO" id="GO:0008310">
    <property type="term" value="F:single-stranded DNA 3'-5' DNA exonuclease activity"/>
    <property type="evidence" value="ECO:0007669"/>
    <property type="project" value="TreeGrafter"/>
</dbReference>
<evidence type="ECO:0000256" key="2">
    <source>
        <dbReference type="ARBA" id="ARBA00005755"/>
    </source>
</evidence>
<dbReference type="GO" id="GO:0003887">
    <property type="term" value="F:DNA-directed DNA polymerase activity"/>
    <property type="evidence" value="ECO:0007669"/>
    <property type="project" value="UniProtKB-KW"/>
</dbReference>
<name>A0A0C2CBH6_9BILA</name>
<proteinExistence type="inferred from homology"/>
<dbReference type="GO" id="GO:0006297">
    <property type="term" value="P:nucleotide-excision repair, DNA gap filling"/>
    <property type="evidence" value="ECO:0007669"/>
    <property type="project" value="TreeGrafter"/>
</dbReference>
<keyword evidence="14 15" id="KW-0539">Nucleus</keyword>
<dbReference type="InterPro" id="IPR006133">
    <property type="entry name" value="DNA-dir_DNA_pol_B_exonuc"/>
</dbReference>
<evidence type="ECO:0000313" key="17">
    <source>
        <dbReference type="EMBL" id="KIH53673.1"/>
    </source>
</evidence>
<dbReference type="GO" id="GO:0006287">
    <property type="term" value="P:base-excision repair, gap-filling"/>
    <property type="evidence" value="ECO:0007669"/>
    <property type="project" value="TreeGrafter"/>
</dbReference>
<dbReference type="EC" id="2.7.7.7" evidence="15"/>
<comment type="cofactor">
    <cofactor evidence="15">
        <name>[4Fe-4S] cluster</name>
        <dbReference type="ChEBI" id="CHEBI:49883"/>
    </cofactor>
</comment>
<keyword evidence="8 15" id="KW-0863">Zinc-finger</keyword>
<keyword evidence="17" id="KW-0378">Hydrolase</keyword>
<gene>
    <name evidence="17" type="ORF">ANCDUO_16194</name>
</gene>
<comment type="catalytic activity">
    <reaction evidence="15">
        <text>DNA(n) + a 2'-deoxyribonucleoside 5'-triphosphate = DNA(n+1) + diphosphate</text>
        <dbReference type="Rhea" id="RHEA:22508"/>
        <dbReference type="Rhea" id="RHEA-COMP:17339"/>
        <dbReference type="Rhea" id="RHEA-COMP:17340"/>
        <dbReference type="ChEBI" id="CHEBI:33019"/>
        <dbReference type="ChEBI" id="CHEBI:61560"/>
        <dbReference type="ChEBI" id="CHEBI:173112"/>
        <dbReference type="EC" id="2.7.7.7"/>
    </reaction>
</comment>
<evidence type="ECO:0000256" key="11">
    <source>
        <dbReference type="ARBA" id="ARBA00023004"/>
    </source>
</evidence>
<feature type="domain" description="DNA-directed DNA polymerase family B exonuclease" evidence="16">
    <location>
        <begin position="1"/>
        <end position="197"/>
    </location>
</feature>
<dbReference type="GO" id="GO:0000278">
    <property type="term" value="P:mitotic cell cycle"/>
    <property type="evidence" value="ECO:0007669"/>
    <property type="project" value="TreeGrafter"/>
</dbReference>
<dbReference type="PANTHER" id="PTHR10670:SF0">
    <property type="entry name" value="DNA POLYMERASE EPSILON CATALYTIC SUBUNIT A"/>
    <property type="match status" value="1"/>
</dbReference>
<dbReference type="Gene3D" id="3.30.420.10">
    <property type="entry name" value="Ribonuclease H-like superfamily/Ribonuclease H"/>
    <property type="match status" value="1"/>
</dbReference>
<dbReference type="GO" id="GO:0003677">
    <property type="term" value="F:DNA binding"/>
    <property type="evidence" value="ECO:0007669"/>
    <property type="project" value="UniProtKB-KW"/>
</dbReference>
<dbReference type="OrthoDB" id="10060449at2759"/>
<keyword evidence="4 15" id="KW-0808">Transferase</keyword>
<evidence type="ECO:0000256" key="8">
    <source>
        <dbReference type="ARBA" id="ARBA00022771"/>
    </source>
</evidence>
<evidence type="ECO:0000256" key="3">
    <source>
        <dbReference type="ARBA" id="ARBA00022485"/>
    </source>
</evidence>
<dbReference type="InterPro" id="IPR012337">
    <property type="entry name" value="RNaseH-like_sf"/>
</dbReference>
<keyword evidence="18" id="KW-1185">Reference proteome</keyword>
<evidence type="ECO:0000256" key="12">
    <source>
        <dbReference type="ARBA" id="ARBA00023014"/>
    </source>
</evidence>
<dbReference type="GO" id="GO:0008622">
    <property type="term" value="C:epsilon DNA polymerase complex"/>
    <property type="evidence" value="ECO:0007669"/>
    <property type="project" value="InterPro"/>
</dbReference>
<comment type="subcellular location">
    <subcellularLocation>
        <location evidence="1 15">Nucleus</location>
    </subcellularLocation>
</comment>
<evidence type="ECO:0000313" key="18">
    <source>
        <dbReference type="Proteomes" id="UP000054047"/>
    </source>
</evidence>
<evidence type="ECO:0000256" key="5">
    <source>
        <dbReference type="ARBA" id="ARBA00022695"/>
    </source>
</evidence>
<accession>A0A0C2CBH6</accession>
<evidence type="ECO:0000256" key="4">
    <source>
        <dbReference type="ARBA" id="ARBA00022679"/>
    </source>
</evidence>
<reference evidence="17 18" key="1">
    <citation type="submission" date="2013-12" db="EMBL/GenBank/DDBJ databases">
        <title>Draft genome of the parsitic nematode Ancylostoma duodenale.</title>
        <authorList>
            <person name="Mitreva M."/>
        </authorList>
    </citation>
    <scope>NUCLEOTIDE SEQUENCE [LARGE SCALE GENOMIC DNA]</scope>
    <source>
        <strain evidence="17 18">Zhejiang</strain>
    </source>
</reference>
<keyword evidence="17" id="KW-0540">Nuclease</keyword>